<evidence type="ECO:0000313" key="2">
    <source>
        <dbReference type="EMBL" id="KAJ1347236.1"/>
    </source>
</evidence>
<keyword evidence="1" id="KW-0812">Transmembrane</keyword>
<proteinExistence type="predicted"/>
<evidence type="ECO:0000313" key="3">
    <source>
        <dbReference type="Proteomes" id="UP001196413"/>
    </source>
</evidence>
<gene>
    <name evidence="2" type="ORF">KIN20_002253</name>
</gene>
<evidence type="ECO:0000256" key="1">
    <source>
        <dbReference type="SAM" id="Phobius"/>
    </source>
</evidence>
<feature type="transmembrane region" description="Helical" evidence="1">
    <location>
        <begin position="73"/>
        <end position="92"/>
    </location>
</feature>
<keyword evidence="1" id="KW-0472">Membrane</keyword>
<keyword evidence="1" id="KW-1133">Transmembrane helix</keyword>
<dbReference type="Proteomes" id="UP001196413">
    <property type="component" value="Unassembled WGS sequence"/>
</dbReference>
<dbReference type="AlphaFoldDB" id="A0AAD5MGI3"/>
<keyword evidence="3" id="KW-1185">Reference proteome</keyword>
<reference evidence="2" key="1">
    <citation type="submission" date="2021-06" db="EMBL/GenBank/DDBJ databases">
        <title>Parelaphostrongylus tenuis whole genome reference sequence.</title>
        <authorList>
            <person name="Garwood T.J."/>
            <person name="Larsen P.A."/>
            <person name="Fountain-Jones N.M."/>
            <person name="Garbe J.R."/>
            <person name="Macchietto M.G."/>
            <person name="Kania S.A."/>
            <person name="Gerhold R.W."/>
            <person name="Richards J.E."/>
            <person name="Wolf T.M."/>
        </authorList>
    </citation>
    <scope>NUCLEOTIDE SEQUENCE</scope>
    <source>
        <strain evidence="2">MNPRO001-30</strain>
        <tissue evidence="2">Meninges</tissue>
    </source>
</reference>
<accession>A0AAD5MGI3</accession>
<comment type="caution">
    <text evidence="2">The sequence shown here is derived from an EMBL/GenBank/DDBJ whole genome shotgun (WGS) entry which is preliminary data.</text>
</comment>
<name>A0AAD5MGI3_PARTN</name>
<protein>
    <submittedName>
        <fullName evidence="2">Uncharacterized protein</fullName>
    </submittedName>
</protein>
<sequence length="94" mass="10789">MAAHEVNVTSPSRIVEHRTNTLASGMTKQTVQATIFTSARQQHSLTMAAIGQFHRSYIFYFTWFDSSLNFLSVRVPLLITFKTFFVFFVNIAEH</sequence>
<organism evidence="2 3">
    <name type="scientific">Parelaphostrongylus tenuis</name>
    <name type="common">Meningeal worm</name>
    <dbReference type="NCBI Taxonomy" id="148309"/>
    <lineage>
        <taxon>Eukaryota</taxon>
        <taxon>Metazoa</taxon>
        <taxon>Ecdysozoa</taxon>
        <taxon>Nematoda</taxon>
        <taxon>Chromadorea</taxon>
        <taxon>Rhabditida</taxon>
        <taxon>Rhabditina</taxon>
        <taxon>Rhabditomorpha</taxon>
        <taxon>Strongyloidea</taxon>
        <taxon>Metastrongylidae</taxon>
        <taxon>Parelaphostrongylus</taxon>
    </lineage>
</organism>
<dbReference type="EMBL" id="JAHQIW010000294">
    <property type="protein sequence ID" value="KAJ1347236.1"/>
    <property type="molecule type" value="Genomic_DNA"/>
</dbReference>